<accession>A0A9P4KIZ8</accession>
<evidence type="ECO:0000313" key="2">
    <source>
        <dbReference type="EMBL" id="KAF2267589.1"/>
    </source>
</evidence>
<keyword evidence="1" id="KW-0472">Membrane</keyword>
<keyword evidence="1" id="KW-0812">Transmembrane</keyword>
<gene>
    <name evidence="2" type="ORF">CC78DRAFT_61638</name>
</gene>
<sequence length="122" mass="14340">MVCGFEYVCVVQRKLHTNRQQTTSMSGWLPEVYAFPRLRFCVRVLSFLGEVLLHNMGVRSRDCLVFLALCMPRATIFSLPARIFRTRMAADMSSPIIGFFFFAPYITSFDRSRYSYYIFLKY</sequence>
<keyword evidence="1" id="KW-1133">Transmembrane helix</keyword>
<comment type="caution">
    <text evidence="2">The sequence shown here is derived from an EMBL/GenBank/DDBJ whole genome shotgun (WGS) entry which is preliminary data.</text>
</comment>
<organism evidence="2 3">
    <name type="scientific">Lojkania enalia</name>
    <dbReference type="NCBI Taxonomy" id="147567"/>
    <lineage>
        <taxon>Eukaryota</taxon>
        <taxon>Fungi</taxon>
        <taxon>Dikarya</taxon>
        <taxon>Ascomycota</taxon>
        <taxon>Pezizomycotina</taxon>
        <taxon>Dothideomycetes</taxon>
        <taxon>Pleosporomycetidae</taxon>
        <taxon>Pleosporales</taxon>
        <taxon>Pleosporales incertae sedis</taxon>
        <taxon>Lojkania</taxon>
    </lineage>
</organism>
<dbReference type="AlphaFoldDB" id="A0A9P4KIZ8"/>
<feature type="transmembrane region" description="Helical" evidence="1">
    <location>
        <begin position="89"/>
        <end position="107"/>
    </location>
</feature>
<protein>
    <submittedName>
        <fullName evidence="2">Uncharacterized protein</fullName>
    </submittedName>
</protein>
<evidence type="ECO:0000313" key="3">
    <source>
        <dbReference type="Proteomes" id="UP000800093"/>
    </source>
</evidence>
<dbReference type="EMBL" id="ML986590">
    <property type="protein sequence ID" value="KAF2267589.1"/>
    <property type="molecule type" value="Genomic_DNA"/>
</dbReference>
<keyword evidence="3" id="KW-1185">Reference proteome</keyword>
<name>A0A9P4KIZ8_9PLEO</name>
<dbReference type="Proteomes" id="UP000800093">
    <property type="component" value="Unassembled WGS sequence"/>
</dbReference>
<evidence type="ECO:0000256" key="1">
    <source>
        <dbReference type="SAM" id="Phobius"/>
    </source>
</evidence>
<reference evidence="3" key="1">
    <citation type="journal article" date="2020" name="Stud. Mycol.">
        <title>101 Dothideomycetes genomes: A test case for predicting lifestyles and emergence of pathogens.</title>
        <authorList>
            <person name="Haridas S."/>
            <person name="Albert R."/>
            <person name="Binder M."/>
            <person name="Bloem J."/>
            <person name="LaButti K."/>
            <person name="Salamov A."/>
            <person name="Andreopoulos B."/>
            <person name="Baker S."/>
            <person name="Barry K."/>
            <person name="Bills G."/>
            <person name="Bluhm B."/>
            <person name="Cannon C."/>
            <person name="Castanera R."/>
            <person name="Culley D."/>
            <person name="Daum C."/>
            <person name="Ezra D."/>
            <person name="Gonzalez J."/>
            <person name="Henrissat B."/>
            <person name="Kuo A."/>
            <person name="Liang C."/>
            <person name="Lipzen A."/>
            <person name="Lutzoni F."/>
            <person name="Magnuson J."/>
            <person name="Mondo S."/>
            <person name="Nolan M."/>
            <person name="Ohm R."/>
            <person name="Pangilinan J."/>
            <person name="Park H.-J."/>
            <person name="Ramirez L."/>
            <person name="Alfaro M."/>
            <person name="Sun H."/>
            <person name="Tritt A."/>
            <person name="Yoshinaga Y."/>
            <person name="Zwiers L.-H."/>
            <person name="Turgeon B."/>
            <person name="Goodwin S."/>
            <person name="Spatafora J."/>
            <person name="Crous P."/>
            <person name="Grigoriev I."/>
        </authorList>
    </citation>
    <scope>NUCLEOTIDE SEQUENCE [LARGE SCALE GENOMIC DNA]</scope>
    <source>
        <strain evidence="3">CBS 304.66</strain>
    </source>
</reference>
<proteinExistence type="predicted"/>